<evidence type="ECO:0008006" key="3">
    <source>
        <dbReference type="Google" id="ProtNLM"/>
    </source>
</evidence>
<name>A0A0H5DRK7_9BACT</name>
<accession>A0A0H5DRK7</accession>
<gene>
    <name evidence="1" type="ORF">ELAC_0988</name>
</gene>
<dbReference type="EMBL" id="CWGJ01000011">
    <property type="protein sequence ID" value="CRX38334.1"/>
    <property type="molecule type" value="Genomic_DNA"/>
</dbReference>
<dbReference type="RefSeq" id="WP_098038176.1">
    <property type="nucleotide sequence ID" value="NZ_CWGJ01000011.1"/>
</dbReference>
<proteinExistence type="predicted"/>
<keyword evidence="2" id="KW-1185">Reference proteome</keyword>
<protein>
    <recommendedName>
        <fullName evidence="3">Bacteriocin</fullName>
    </recommendedName>
</protein>
<dbReference type="AlphaFoldDB" id="A0A0H5DRK7"/>
<organism evidence="1 2">
    <name type="scientific">Estrella lausannensis</name>
    <dbReference type="NCBI Taxonomy" id="483423"/>
    <lineage>
        <taxon>Bacteria</taxon>
        <taxon>Pseudomonadati</taxon>
        <taxon>Chlamydiota</taxon>
        <taxon>Chlamydiia</taxon>
        <taxon>Parachlamydiales</taxon>
        <taxon>Candidatus Criblamydiaceae</taxon>
        <taxon>Estrella</taxon>
    </lineage>
</organism>
<reference evidence="2" key="1">
    <citation type="submission" date="2015-06" db="EMBL/GenBank/DDBJ databases">
        <authorList>
            <person name="Bertelli C."/>
        </authorList>
    </citation>
    <scope>NUCLEOTIDE SEQUENCE [LARGE SCALE GENOMIC DNA]</scope>
    <source>
        <strain evidence="2">CRIB-30</strain>
    </source>
</reference>
<evidence type="ECO:0000313" key="1">
    <source>
        <dbReference type="EMBL" id="CRX38334.1"/>
    </source>
</evidence>
<evidence type="ECO:0000313" key="2">
    <source>
        <dbReference type="Proteomes" id="UP000220251"/>
    </source>
</evidence>
<sequence length="66" mass="6826">MNKKKLTDNELKNCVGGLSLETGVINDKNGTNIVDAPAQAVKGAFTAFGNIITKGPGLLANVDLIV</sequence>
<dbReference type="Proteomes" id="UP000220251">
    <property type="component" value="Unassembled WGS sequence"/>
</dbReference>